<accession>A0A377LPL4</accession>
<evidence type="ECO:0000313" key="6">
    <source>
        <dbReference type="EMBL" id="STQ07846.1"/>
    </source>
</evidence>
<evidence type="ECO:0000256" key="4">
    <source>
        <dbReference type="ARBA" id="ARBA00023263"/>
    </source>
</evidence>
<keyword evidence="4" id="KW-0281">Fimbrium</keyword>
<sequence>MSVTLRTFSIALLIFTFPVRSYDVLVSVTGNLIGNTCVVAADSKEQDVPLGTIGIKQFPRAGAVSNIKTPFTIRLEACGPTFAGSKSASAARRITTTAAGENCDGGATGVAVQILDKDGGLIPSTRKPPPGARGR</sequence>
<dbReference type="Pfam" id="PF00419">
    <property type="entry name" value="Fimbrial"/>
    <property type="match status" value="1"/>
</dbReference>
<evidence type="ECO:0000256" key="2">
    <source>
        <dbReference type="ARBA" id="ARBA00006671"/>
    </source>
</evidence>
<proteinExistence type="inferred from homology"/>
<feature type="domain" description="Fimbrial-type adhesion" evidence="5">
    <location>
        <begin position="27"/>
        <end position="126"/>
    </location>
</feature>
<dbReference type="Gene3D" id="2.60.40.1090">
    <property type="entry name" value="Fimbrial-type adhesion domain"/>
    <property type="match status" value="1"/>
</dbReference>
<dbReference type="GO" id="GO:0043709">
    <property type="term" value="P:cell adhesion involved in single-species biofilm formation"/>
    <property type="evidence" value="ECO:0007669"/>
    <property type="project" value="TreeGrafter"/>
</dbReference>
<protein>
    <submittedName>
        <fullName evidence="6">P pilus assembly protein, pilin FimA</fullName>
    </submittedName>
</protein>
<evidence type="ECO:0000256" key="3">
    <source>
        <dbReference type="ARBA" id="ARBA00022729"/>
    </source>
</evidence>
<dbReference type="SUPFAM" id="SSF49401">
    <property type="entry name" value="Bacterial adhesins"/>
    <property type="match status" value="1"/>
</dbReference>
<dbReference type="InterPro" id="IPR036937">
    <property type="entry name" value="Adhesion_dom_fimbrial_sf"/>
</dbReference>
<dbReference type="Proteomes" id="UP000255106">
    <property type="component" value="Unassembled WGS sequence"/>
</dbReference>
<evidence type="ECO:0000256" key="1">
    <source>
        <dbReference type="ARBA" id="ARBA00004561"/>
    </source>
</evidence>
<dbReference type="InterPro" id="IPR050263">
    <property type="entry name" value="Bact_Fimbrial_Adh_Pro"/>
</dbReference>
<name>A0A377LPL4_ENTCL</name>
<comment type="subcellular location">
    <subcellularLocation>
        <location evidence="1">Fimbrium</location>
    </subcellularLocation>
</comment>
<keyword evidence="3" id="KW-0732">Signal</keyword>
<dbReference type="EMBL" id="UGJB01000004">
    <property type="protein sequence ID" value="STQ07846.1"/>
    <property type="molecule type" value="Genomic_DNA"/>
</dbReference>
<dbReference type="PANTHER" id="PTHR33420:SF3">
    <property type="entry name" value="FIMBRIAL SUBUNIT ELFA"/>
    <property type="match status" value="1"/>
</dbReference>
<reference evidence="6 7" key="1">
    <citation type="submission" date="2018-06" db="EMBL/GenBank/DDBJ databases">
        <authorList>
            <consortium name="Pathogen Informatics"/>
            <person name="Doyle S."/>
        </authorList>
    </citation>
    <scope>NUCLEOTIDE SEQUENCE [LARGE SCALE GENOMIC DNA]</scope>
    <source>
        <strain evidence="6 7">NCTC10005</strain>
    </source>
</reference>
<dbReference type="AlphaFoldDB" id="A0A377LPL4"/>
<dbReference type="GO" id="GO:0009289">
    <property type="term" value="C:pilus"/>
    <property type="evidence" value="ECO:0007669"/>
    <property type="project" value="UniProtKB-SubCell"/>
</dbReference>
<dbReference type="PANTHER" id="PTHR33420">
    <property type="entry name" value="FIMBRIAL SUBUNIT ELFA-RELATED"/>
    <property type="match status" value="1"/>
</dbReference>
<dbReference type="InterPro" id="IPR008966">
    <property type="entry name" value="Adhesion_dom_sf"/>
</dbReference>
<gene>
    <name evidence="6" type="primary">sfaG_1</name>
    <name evidence="6" type="ORF">NCTC10005_00481</name>
</gene>
<evidence type="ECO:0000259" key="5">
    <source>
        <dbReference type="Pfam" id="PF00419"/>
    </source>
</evidence>
<dbReference type="InterPro" id="IPR000259">
    <property type="entry name" value="Adhesion_dom_fimbrial"/>
</dbReference>
<evidence type="ECO:0000313" key="7">
    <source>
        <dbReference type="Proteomes" id="UP000255106"/>
    </source>
</evidence>
<organism evidence="6 7">
    <name type="scientific">Enterobacter cloacae</name>
    <dbReference type="NCBI Taxonomy" id="550"/>
    <lineage>
        <taxon>Bacteria</taxon>
        <taxon>Pseudomonadati</taxon>
        <taxon>Pseudomonadota</taxon>
        <taxon>Gammaproteobacteria</taxon>
        <taxon>Enterobacterales</taxon>
        <taxon>Enterobacteriaceae</taxon>
        <taxon>Enterobacter</taxon>
        <taxon>Enterobacter cloacae complex</taxon>
    </lineage>
</organism>
<comment type="similarity">
    <text evidence="2">Belongs to the fimbrial protein family.</text>
</comment>